<reference evidence="2 3" key="1">
    <citation type="submission" date="2024-03" db="EMBL/GenBank/DDBJ databases">
        <title>The Acrasis kona genome and developmental transcriptomes reveal deep origins of eukaryotic multicellular pathways.</title>
        <authorList>
            <person name="Sheikh S."/>
            <person name="Fu C.-J."/>
            <person name="Brown M.W."/>
            <person name="Baldauf S.L."/>
        </authorList>
    </citation>
    <scope>NUCLEOTIDE SEQUENCE [LARGE SCALE GENOMIC DNA]</scope>
    <source>
        <strain evidence="2 3">ATCC MYA-3509</strain>
    </source>
</reference>
<proteinExistence type="predicted"/>
<organism evidence="2 3">
    <name type="scientific">Acrasis kona</name>
    <dbReference type="NCBI Taxonomy" id="1008807"/>
    <lineage>
        <taxon>Eukaryota</taxon>
        <taxon>Discoba</taxon>
        <taxon>Heterolobosea</taxon>
        <taxon>Tetramitia</taxon>
        <taxon>Eutetramitia</taxon>
        <taxon>Acrasidae</taxon>
        <taxon>Acrasis</taxon>
    </lineage>
</organism>
<evidence type="ECO:0000256" key="1">
    <source>
        <dbReference type="SAM" id="Phobius"/>
    </source>
</evidence>
<dbReference type="PANTHER" id="PTHR37919">
    <property type="entry name" value="PROTEIN CBG05606"/>
    <property type="match status" value="1"/>
</dbReference>
<evidence type="ECO:0000313" key="2">
    <source>
        <dbReference type="EMBL" id="KAL0489186.1"/>
    </source>
</evidence>
<keyword evidence="1" id="KW-0812">Transmembrane</keyword>
<name>A0AAW2ZKD8_9EUKA</name>
<dbReference type="EMBL" id="JAOPGA020001528">
    <property type="protein sequence ID" value="KAL0489186.1"/>
    <property type="molecule type" value="Genomic_DNA"/>
</dbReference>
<dbReference type="PANTHER" id="PTHR37919:SF2">
    <property type="entry name" value="EXPERA DOMAIN-CONTAINING PROTEIN"/>
    <property type="match status" value="1"/>
</dbReference>
<dbReference type="Proteomes" id="UP001431209">
    <property type="component" value="Unassembled WGS sequence"/>
</dbReference>
<comment type="caution">
    <text evidence="2">The sequence shown here is derived from an EMBL/GenBank/DDBJ whole genome shotgun (WGS) entry which is preliminary data.</text>
</comment>
<feature type="transmembrane region" description="Helical" evidence="1">
    <location>
        <begin position="12"/>
        <end position="34"/>
    </location>
</feature>
<feature type="transmembrane region" description="Helical" evidence="1">
    <location>
        <begin position="67"/>
        <end position="87"/>
    </location>
</feature>
<keyword evidence="3" id="KW-1185">Reference proteome</keyword>
<keyword evidence="1" id="KW-1133">Transmembrane helix</keyword>
<protein>
    <submittedName>
        <fullName evidence="2">3-beta-hydroxysteroid-Delta(8), Delta(7)-isomerase</fullName>
    </submittedName>
</protein>
<accession>A0AAW2ZKD8</accession>
<dbReference type="AlphaFoldDB" id="A0AAW2ZKD8"/>
<evidence type="ECO:0000313" key="3">
    <source>
        <dbReference type="Proteomes" id="UP001431209"/>
    </source>
</evidence>
<feature type="transmembrane region" description="Helical" evidence="1">
    <location>
        <begin position="141"/>
        <end position="161"/>
    </location>
</feature>
<gene>
    <name evidence="2" type="ORF">AKO1_013717</name>
</gene>
<keyword evidence="1" id="KW-0472">Membrane</keyword>
<feature type="transmembrane region" description="Helical" evidence="1">
    <location>
        <begin position="99"/>
        <end position="121"/>
    </location>
</feature>
<sequence length="180" mass="20347">MVDINKYTYIPRWIVIWLILGNLIAGWDALYVVLRPLSADGGILSFFFPAHKLYILRDKRYADDVDAFVVAQAVIGLSEVILSLFAVGLQWYSVKRRPLACLLALIACVMTSAKTIMYVAIESLDGFKYTKHNNIINLTLYFILPMGLWTIAPAIAAYDLVKRLDTAMVTVIEDEKNKIK</sequence>